<keyword evidence="2" id="KW-1185">Reference proteome</keyword>
<dbReference type="InterPro" id="IPR008861">
    <property type="entry name" value="GpX-like"/>
</dbReference>
<dbReference type="OrthoDB" id="8759063at2"/>
<evidence type="ECO:0000313" key="2">
    <source>
        <dbReference type="Proteomes" id="UP000442533"/>
    </source>
</evidence>
<gene>
    <name evidence="1" type="ORF">GL279_03115</name>
</gene>
<evidence type="ECO:0000313" key="1">
    <source>
        <dbReference type="EMBL" id="MTH33583.1"/>
    </source>
</evidence>
<dbReference type="RefSeq" id="WP_155063153.1">
    <property type="nucleotide sequence ID" value="NZ_WMIF01000003.1"/>
</dbReference>
<dbReference type="Proteomes" id="UP000442533">
    <property type="component" value="Unassembled WGS sequence"/>
</dbReference>
<sequence>MSSTYRTLDGDMLDAICKAKLGSEQHVAAVLDANPGLAARGPVYPAGLLIFLPDVSQPTVTGQIKLWGQT</sequence>
<organism evidence="1 2">
    <name type="scientific">Paracoccus limosus</name>
    <dbReference type="NCBI Taxonomy" id="913252"/>
    <lineage>
        <taxon>Bacteria</taxon>
        <taxon>Pseudomonadati</taxon>
        <taxon>Pseudomonadota</taxon>
        <taxon>Alphaproteobacteria</taxon>
        <taxon>Rhodobacterales</taxon>
        <taxon>Paracoccaceae</taxon>
        <taxon>Paracoccus</taxon>
    </lineage>
</organism>
<proteinExistence type="predicted"/>
<dbReference type="Pfam" id="PF05489">
    <property type="entry name" value="Phage_tail_X"/>
    <property type="match status" value="1"/>
</dbReference>
<accession>A0A844H280</accession>
<comment type="caution">
    <text evidence="1">The sequence shown here is derived from an EMBL/GenBank/DDBJ whole genome shotgun (WGS) entry which is preliminary data.</text>
</comment>
<name>A0A844H280_9RHOB</name>
<protein>
    <submittedName>
        <fullName evidence="1">Phage tail protein</fullName>
    </submittedName>
</protein>
<dbReference type="AlphaFoldDB" id="A0A844H280"/>
<dbReference type="EMBL" id="WMIF01000003">
    <property type="protein sequence ID" value="MTH33583.1"/>
    <property type="molecule type" value="Genomic_DNA"/>
</dbReference>
<reference evidence="1 2" key="1">
    <citation type="submission" date="2019-11" db="EMBL/GenBank/DDBJ databases">
        <authorList>
            <person name="Dong K."/>
        </authorList>
    </citation>
    <scope>NUCLEOTIDE SEQUENCE [LARGE SCALE GENOMIC DNA]</scope>
    <source>
        <strain evidence="1 2">JCM 17370</strain>
    </source>
</reference>